<dbReference type="Proteomes" id="UP000461443">
    <property type="component" value="Unassembled WGS sequence"/>
</dbReference>
<gene>
    <name evidence="1" type="primary">tssG</name>
    <name evidence="1" type="ORF">GRH90_15750</name>
</gene>
<dbReference type="AlphaFoldDB" id="A0A845SMN4"/>
<sequence length="367" mass="41256">MHPVERKSQSTPARLMAQLGDRLPYVNFYRFCQLLEQTRPDKPVPGSDWQVRHEPVRFRPHPGMGFPAGELKSLQPPEHPHQPPTVRVTFMGLYGVQSPLPTAYTDDIAQRREGHEAVSDFLDIFNHRLITQFYRIWRKYSWPATFAPGGTDATSQYLLSLTGLGIPGCADNIATPVSRFLALAGTMRLPGRTAEGIASLVGLLAPDTRAEVIPHDPLRIPLRRPLTMDARSPASLAQRPVMGACATEVNSQALLRLSTDGPDEARAWLPGGQLHTDLLALLQVYLGARLHLRLQLILRRSLLPDASLSCRPGLSGARLGRTAVMRRQALIPRQHDHDFIIISLGRYQRVQENFHRRETDEYGDYRW</sequence>
<proteinExistence type="predicted"/>
<comment type="caution">
    <text evidence="1">The sequence shown here is derived from an EMBL/GenBank/DDBJ whole genome shotgun (WGS) entry which is preliminary data.</text>
</comment>
<dbReference type="EMBL" id="WUBS01000011">
    <property type="protein sequence ID" value="NDL64194.1"/>
    <property type="molecule type" value="Genomic_DNA"/>
</dbReference>
<name>A0A845SMN4_9GAMM</name>
<dbReference type="PANTHER" id="PTHR35564">
    <property type="match status" value="1"/>
</dbReference>
<dbReference type="RefSeq" id="WP_162366915.1">
    <property type="nucleotide sequence ID" value="NZ_WUBS01000011.1"/>
</dbReference>
<accession>A0A845SMN4</accession>
<dbReference type="NCBIfam" id="TIGR03347">
    <property type="entry name" value="VI_chp_1"/>
    <property type="match status" value="1"/>
</dbReference>
<dbReference type="PANTHER" id="PTHR35564:SF3">
    <property type="entry name" value="TYPE VI SECRETION SYSTEM BASEPLATE SUBUNIT TSSG"/>
    <property type="match status" value="1"/>
</dbReference>
<reference evidence="1 2" key="2">
    <citation type="submission" date="2020-02" db="EMBL/GenBank/DDBJ databases">
        <title>The new genus of Enterobacteriales.</title>
        <authorList>
            <person name="Kim I.S."/>
        </authorList>
    </citation>
    <scope>NUCLEOTIDE SEQUENCE [LARGE SCALE GENOMIC DNA]</scope>
    <source>
        <strain evidence="1 2">SAP-6</strain>
    </source>
</reference>
<evidence type="ECO:0000313" key="1">
    <source>
        <dbReference type="EMBL" id="NDL64194.1"/>
    </source>
</evidence>
<dbReference type="InterPro" id="IPR010732">
    <property type="entry name" value="T6SS_TssG-like"/>
</dbReference>
<organism evidence="1 2">
    <name type="scientific">Acerihabitans arboris</name>
    <dbReference type="NCBI Taxonomy" id="2691583"/>
    <lineage>
        <taxon>Bacteria</taxon>
        <taxon>Pseudomonadati</taxon>
        <taxon>Pseudomonadota</taxon>
        <taxon>Gammaproteobacteria</taxon>
        <taxon>Enterobacterales</taxon>
        <taxon>Pectobacteriaceae</taxon>
        <taxon>Acerihabitans</taxon>
    </lineage>
</organism>
<dbReference type="Pfam" id="PF06996">
    <property type="entry name" value="T6SS_TssG"/>
    <property type="match status" value="1"/>
</dbReference>
<protein>
    <submittedName>
        <fullName evidence="1">Type VI secretion system baseplate subunit TssG</fullName>
    </submittedName>
</protein>
<evidence type="ECO:0000313" key="2">
    <source>
        <dbReference type="Proteomes" id="UP000461443"/>
    </source>
</evidence>
<keyword evidence="2" id="KW-1185">Reference proteome</keyword>
<reference evidence="1 2" key="1">
    <citation type="submission" date="2019-12" db="EMBL/GenBank/DDBJ databases">
        <authorList>
            <person name="Lee S.D."/>
        </authorList>
    </citation>
    <scope>NUCLEOTIDE SEQUENCE [LARGE SCALE GENOMIC DNA]</scope>
    <source>
        <strain evidence="1 2">SAP-6</strain>
    </source>
</reference>